<sequence length="67" mass="7392">MVFHVIRVFDESSGGDNLRVMSSYLMATRLSKSVHLHAKKYIWGATSALIDHRPAACMDPLDQASTG</sequence>
<dbReference type="Proteomes" id="UP001055439">
    <property type="component" value="Chromosome 6"/>
</dbReference>
<accession>A0A9E7G5L1</accession>
<evidence type="ECO:0000313" key="2">
    <source>
        <dbReference type="Proteomes" id="UP001055439"/>
    </source>
</evidence>
<proteinExistence type="predicted"/>
<name>A0A9E7G5L1_9LILI</name>
<dbReference type="EMBL" id="CP097508">
    <property type="protein sequence ID" value="URE08500.1"/>
    <property type="molecule type" value="Genomic_DNA"/>
</dbReference>
<dbReference type="AlphaFoldDB" id="A0A9E7G5L1"/>
<keyword evidence="2" id="KW-1185">Reference proteome</keyword>
<gene>
    <name evidence="1" type="ORF">MUK42_36864</name>
</gene>
<protein>
    <submittedName>
        <fullName evidence="1">Uncharacterized protein</fullName>
    </submittedName>
</protein>
<evidence type="ECO:0000313" key="1">
    <source>
        <dbReference type="EMBL" id="URE08500.1"/>
    </source>
</evidence>
<organism evidence="1 2">
    <name type="scientific">Musa troglodytarum</name>
    <name type="common">fe'i banana</name>
    <dbReference type="NCBI Taxonomy" id="320322"/>
    <lineage>
        <taxon>Eukaryota</taxon>
        <taxon>Viridiplantae</taxon>
        <taxon>Streptophyta</taxon>
        <taxon>Embryophyta</taxon>
        <taxon>Tracheophyta</taxon>
        <taxon>Spermatophyta</taxon>
        <taxon>Magnoliopsida</taxon>
        <taxon>Liliopsida</taxon>
        <taxon>Zingiberales</taxon>
        <taxon>Musaceae</taxon>
        <taxon>Musa</taxon>
    </lineage>
</organism>
<reference evidence="1" key="1">
    <citation type="submission" date="2022-05" db="EMBL/GenBank/DDBJ databases">
        <title>The Musa troglodytarum L. genome provides insights into the mechanism of non-climacteric behaviour and enrichment of carotenoids.</title>
        <authorList>
            <person name="Wang J."/>
        </authorList>
    </citation>
    <scope>NUCLEOTIDE SEQUENCE</scope>
    <source>
        <tissue evidence="1">Leaf</tissue>
    </source>
</reference>